<gene>
    <name evidence="3" type="ORF">NZD89_14540</name>
</gene>
<keyword evidence="4" id="KW-1185">Reference proteome</keyword>
<dbReference type="SUPFAM" id="SSF53955">
    <property type="entry name" value="Lysozyme-like"/>
    <property type="match status" value="1"/>
</dbReference>
<evidence type="ECO:0000313" key="4">
    <source>
        <dbReference type="Proteomes" id="UP001164761"/>
    </source>
</evidence>
<dbReference type="Pfam" id="PF00912">
    <property type="entry name" value="Transgly"/>
    <property type="match status" value="1"/>
</dbReference>
<accession>A0ABY6ZBL1</accession>
<proteinExistence type="predicted"/>
<evidence type="ECO:0000259" key="2">
    <source>
        <dbReference type="Pfam" id="PF00912"/>
    </source>
</evidence>
<evidence type="ECO:0000313" key="3">
    <source>
        <dbReference type="EMBL" id="WAH39636.1"/>
    </source>
</evidence>
<feature type="domain" description="Glycosyl transferase family 51" evidence="2">
    <location>
        <begin position="49"/>
        <end position="212"/>
    </location>
</feature>
<evidence type="ECO:0000256" key="1">
    <source>
        <dbReference type="ARBA" id="ARBA00022679"/>
    </source>
</evidence>
<dbReference type="EMBL" id="CP104067">
    <property type="protein sequence ID" value="WAH39636.1"/>
    <property type="molecule type" value="Genomic_DNA"/>
</dbReference>
<protein>
    <submittedName>
        <fullName evidence="3">Transglycosylase domain-containing protein</fullName>
    </submittedName>
</protein>
<sequence>MIRFIKFIFGLAVLLGLCLGAMNVYFHTAYPIANKVRDAANTQMQSKGVRPLTDDEIPTTFRDAIIATEDRRFENDPGIDVVGIARSIVVDIQKDGYVEGGSTITQQLIDNTLLSKQKTLHRKILQVLYAIGVYDTMSKPDVFALYTNVIYFGHGAYGLYNASETYFGRSPAQCNASELTMLAGLPNAPSAYDPFTNLTLARQRQRLVLENMVDAGYLTNAKADEIYQEPIHLVE</sequence>
<dbReference type="InterPro" id="IPR050396">
    <property type="entry name" value="Glycosyltr_51/Transpeptidase"/>
</dbReference>
<dbReference type="RefSeq" id="WP_268003533.1">
    <property type="nucleotide sequence ID" value="NZ_BSUT01000001.1"/>
</dbReference>
<dbReference type="InterPro" id="IPR036950">
    <property type="entry name" value="PBP_transglycosylase"/>
</dbReference>
<dbReference type="PANTHER" id="PTHR32282">
    <property type="entry name" value="BINDING PROTEIN TRANSPEPTIDASE, PUTATIVE-RELATED"/>
    <property type="match status" value="1"/>
</dbReference>
<name>A0ABY6ZBL1_9BACL</name>
<keyword evidence="1" id="KW-0808">Transferase</keyword>
<dbReference type="Proteomes" id="UP001164761">
    <property type="component" value="Chromosome"/>
</dbReference>
<reference evidence="3" key="1">
    <citation type="submission" date="2022-08" db="EMBL/GenBank/DDBJ databases">
        <title>Alicyclobacillus fastidiosus DSM 17978, complete genome.</title>
        <authorList>
            <person name="Wang Q."/>
            <person name="Cai R."/>
            <person name="Wang Z."/>
        </authorList>
    </citation>
    <scope>NUCLEOTIDE SEQUENCE</scope>
    <source>
        <strain evidence="3">DSM 17978</strain>
    </source>
</reference>
<dbReference type="PANTHER" id="PTHR32282:SF33">
    <property type="entry name" value="PEPTIDOGLYCAN GLYCOSYLTRANSFERASE"/>
    <property type="match status" value="1"/>
</dbReference>
<dbReference type="Gene3D" id="1.10.3810.10">
    <property type="entry name" value="Biosynthetic peptidoglycan transglycosylase-like"/>
    <property type="match status" value="1"/>
</dbReference>
<dbReference type="InterPro" id="IPR001264">
    <property type="entry name" value="Glyco_trans_51"/>
</dbReference>
<dbReference type="InterPro" id="IPR023346">
    <property type="entry name" value="Lysozyme-like_dom_sf"/>
</dbReference>
<organism evidence="3 4">
    <name type="scientific">Alicyclobacillus fastidiosus</name>
    <dbReference type="NCBI Taxonomy" id="392011"/>
    <lineage>
        <taxon>Bacteria</taxon>
        <taxon>Bacillati</taxon>
        <taxon>Bacillota</taxon>
        <taxon>Bacilli</taxon>
        <taxon>Bacillales</taxon>
        <taxon>Alicyclobacillaceae</taxon>
        <taxon>Alicyclobacillus</taxon>
    </lineage>
</organism>